<dbReference type="AlphaFoldDB" id="A0AAV8QME1"/>
<sequence length="97" mass="10726">MAMLSCPEKLERPPDSCLCGLSRHERCFEDADLFTTDSNQIGSSDAAAIIHRRQQARLGRAASSTSVVPDELPTSLDQGFVKMLTSLRISPCEMKLW</sequence>
<proteinExistence type="predicted"/>
<name>A0AAV8QME1_ENSVE</name>
<accession>A0AAV8QME1</accession>
<organism evidence="1 2">
    <name type="scientific">Ensete ventricosum</name>
    <name type="common">Abyssinian banana</name>
    <name type="synonym">Musa ensete</name>
    <dbReference type="NCBI Taxonomy" id="4639"/>
    <lineage>
        <taxon>Eukaryota</taxon>
        <taxon>Viridiplantae</taxon>
        <taxon>Streptophyta</taxon>
        <taxon>Embryophyta</taxon>
        <taxon>Tracheophyta</taxon>
        <taxon>Spermatophyta</taxon>
        <taxon>Magnoliopsida</taxon>
        <taxon>Liliopsida</taxon>
        <taxon>Zingiberales</taxon>
        <taxon>Musaceae</taxon>
        <taxon>Ensete</taxon>
    </lineage>
</organism>
<protein>
    <submittedName>
        <fullName evidence="1">Uncharacterized protein</fullName>
    </submittedName>
</protein>
<keyword evidence="2" id="KW-1185">Reference proteome</keyword>
<reference evidence="1 2" key="1">
    <citation type="submission" date="2022-12" db="EMBL/GenBank/DDBJ databases">
        <title>Chromosome-scale assembly of the Ensete ventricosum genome.</title>
        <authorList>
            <person name="Dussert Y."/>
            <person name="Stocks J."/>
            <person name="Wendawek A."/>
            <person name="Woldeyes F."/>
            <person name="Nichols R.A."/>
            <person name="Borrell J.S."/>
        </authorList>
    </citation>
    <scope>NUCLEOTIDE SEQUENCE [LARGE SCALE GENOMIC DNA]</scope>
    <source>
        <strain evidence="2">cv. Maze</strain>
        <tissue evidence="1">Seeds</tissue>
    </source>
</reference>
<comment type="caution">
    <text evidence="1">The sequence shown here is derived from an EMBL/GenBank/DDBJ whole genome shotgun (WGS) entry which is preliminary data.</text>
</comment>
<dbReference type="EMBL" id="JAQQAF010000006">
    <property type="protein sequence ID" value="KAJ8479786.1"/>
    <property type="molecule type" value="Genomic_DNA"/>
</dbReference>
<evidence type="ECO:0000313" key="2">
    <source>
        <dbReference type="Proteomes" id="UP001222027"/>
    </source>
</evidence>
<dbReference type="Proteomes" id="UP001222027">
    <property type="component" value="Unassembled WGS sequence"/>
</dbReference>
<gene>
    <name evidence="1" type="ORF">OPV22_023513</name>
</gene>
<evidence type="ECO:0000313" key="1">
    <source>
        <dbReference type="EMBL" id="KAJ8479786.1"/>
    </source>
</evidence>